<keyword evidence="2" id="KW-0812">Transmembrane</keyword>
<feature type="compositionally biased region" description="Polar residues" evidence="1">
    <location>
        <begin position="1"/>
        <end position="11"/>
    </location>
</feature>
<organism evidence="3 4">
    <name type="scientific">Acetobacter sicerae</name>
    <dbReference type="NCBI Taxonomy" id="85325"/>
    <lineage>
        <taxon>Bacteria</taxon>
        <taxon>Pseudomonadati</taxon>
        <taxon>Pseudomonadota</taxon>
        <taxon>Alphaproteobacteria</taxon>
        <taxon>Acetobacterales</taxon>
        <taxon>Acetobacteraceae</taxon>
        <taxon>Acetobacter</taxon>
    </lineage>
</organism>
<feature type="region of interest" description="Disordered" evidence="1">
    <location>
        <begin position="46"/>
        <end position="71"/>
    </location>
</feature>
<evidence type="ECO:0000313" key="4">
    <source>
        <dbReference type="Proteomes" id="UP001521074"/>
    </source>
</evidence>
<feature type="transmembrane region" description="Helical" evidence="2">
    <location>
        <begin position="21"/>
        <end position="43"/>
    </location>
</feature>
<keyword evidence="4" id="KW-1185">Reference proteome</keyword>
<gene>
    <name evidence="3" type="ORF">LWC05_10725</name>
</gene>
<accession>A0ABS8VTQ0</accession>
<sequence>MTADSPYTPQRQPEKDPENRGSGLMIAAIAALMVVAGGASWMANGNGARSGQATPPPLPAPQNTQNETPNGRFSVAGQFAYISPENAPAALRQAGYSESEQASILAGIKRRDYRLAVMPVFDAGGTGGTIAIASGPVRRIVHLTPKPKPIVLPITIAGEVTIAAISPTAPTGLTAGAVTVLGPEALPTLQQGDNLLLTVIVQ</sequence>
<proteinExistence type="predicted"/>
<reference evidence="3 4" key="1">
    <citation type="submission" date="2021-12" db="EMBL/GenBank/DDBJ databases">
        <title>Genome sequence of Acetobacter sicerae DmPark20a_162.</title>
        <authorList>
            <person name="Chaston J.M."/>
        </authorList>
    </citation>
    <scope>NUCLEOTIDE SEQUENCE [LARGE SCALE GENOMIC DNA]</scope>
    <source>
        <strain evidence="3 4">DmPark20a_162</strain>
    </source>
</reference>
<keyword evidence="2" id="KW-1133">Transmembrane helix</keyword>
<feature type="compositionally biased region" description="Polar residues" evidence="1">
    <location>
        <begin position="61"/>
        <end position="71"/>
    </location>
</feature>
<evidence type="ECO:0000313" key="3">
    <source>
        <dbReference type="EMBL" id="MCE0744355.1"/>
    </source>
</evidence>
<dbReference type="Proteomes" id="UP001521074">
    <property type="component" value="Unassembled WGS sequence"/>
</dbReference>
<name>A0ABS8VTQ0_9PROT</name>
<feature type="region of interest" description="Disordered" evidence="1">
    <location>
        <begin position="1"/>
        <end position="21"/>
    </location>
</feature>
<protein>
    <submittedName>
        <fullName evidence="3">Uncharacterized protein</fullName>
    </submittedName>
</protein>
<dbReference type="EMBL" id="JAJSOJ010000033">
    <property type="protein sequence ID" value="MCE0744355.1"/>
    <property type="molecule type" value="Genomic_DNA"/>
</dbReference>
<evidence type="ECO:0000256" key="2">
    <source>
        <dbReference type="SAM" id="Phobius"/>
    </source>
</evidence>
<evidence type="ECO:0000256" key="1">
    <source>
        <dbReference type="SAM" id="MobiDB-lite"/>
    </source>
</evidence>
<keyword evidence="2" id="KW-0472">Membrane</keyword>
<dbReference type="RefSeq" id="WP_232878103.1">
    <property type="nucleotide sequence ID" value="NZ_JAJSOJ010000033.1"/>
</dbReference>
<comment type="caution">
    <text evidence="3">The sequence shown here is derived from an EMBL/GenBank/DDBJ whole genome shotgun (WGS) entry which is preliminary data.</text>
</comment>